<dbReference type="InterPro" id="IPR014729">
    <property type="entry name" value="Rossmann-like_a/b/a_fold"/>
</dbReference>
<evidence type="ECO:0000256" key="1">
    <source>
        <dbReference type="ARBA" id="ARBA00022679"/>
    </source>
</evidence>
<gene>
    <name evidence="4" type="ORF">UFOPK3773_00514</name>
</gene>
<reference evidence="4" key="1">
    <citation type="submission" date="2020-05" db="EMBL/GenBank/DDBJ databases">
        <authorList>
            <person name="Chiriac C."/>
            <person name="Salcher M."/>
            <person name="Ghai R."/>
            <person name="Kavagutti S V."/>
        </authorList>
    </citation>
    <scope>NUCLEOTIDE SEQUENCE</scope>
</reference>
<sequence length="197" mass="22045">MTSPLTPISALACVTGRFQPVHRQHMELFELALAEADHLIVAITNPDIQARQEVATSLHRHSVAANPFTYFERVQLMTRALDAAGYLSRTTIVPFDLTRPEVWTDYVPRSARHFVRAHTDWERQKAGWLRDAGYAVTLLEGDPQQRISSTDIRRFLAIKTTPGSTGSGDEWHELVPNATIALLEKLWAAADASESDL</sequence>
<name>A0A6J7IXK7_9ZZZZ</name>
<dbReference type="NCBIfam" id="TIGR00125">
    <property type="entry name" value="cyt_tran_rel"/>
    <property type="match status" value="1"/>
</dbReference>
<protein>
    <submittedName>
        <fullName evidence="4">Unannotated protein</fullName>
    </submittedName>
</protein>
<evidence type="ECO:0000259" key="3">
    <source>
        <dbReference type="Pfam" id="PF01467"/>
    </source>
</evidence>
<evidence type="ECO:0000256" key="2">
    <source>
        <dbReference type="ARBA" id="ARBA00022695"/>
    </source>
</evidence>
<dbReference type="Pfam" id="PF01467">
    <property type="entry name" value="CTP_transf_like"/>
    <property type="match status" value="1"/>
</dbReference>
<feature type="domain" description="Cytidyltransferase-like" evidence="3">
    <location>
        <begin position="15"/>
        <end position="154"/>
    </location>
</feature>
<keyword evidence="1" id="KW-0808">Transferase</keyword>
<dbReference type="PANTHER" id="PTHR21342">
    <property type="entry name" value="PHOSPHOPANTETHEINE ADENYLYLTRANSFERASE"/>
    <property type="match status" value="1"/>
</dbReference>
<organism evidence="4">
    <name type="scientific">freshwater metagenome</name>
    <dbReference type="NCBI Taxonomy" id="449393"/>
    <lineage>
        <taxon>unclassified sequences</taxon>
        <taxon>metagenomes</taxon>
        <taxon>ecological metagenomes</taxon>
    </lineage>
</organism>
<dbReference type="InterPro" id="IPR004821">
    <property type="entry name" value="Cyt_trans-like"/>
</dbReference>
<dbReference type="Gene3D" id="3.40.50.620">
    <property type="entry name" value="HUPs"/>
    <property type="match status" value="1"/>
</dbReference>
<dbReference type="AlphaFoldDB" id="A0A6J7IXK7"/>
<proteinExistence type="predicted"/>
<dbReference type="SUPFAM" id="SSF52374">
    <property type="entry name" value="Nucleotidylyl transferase"/>
    <property type="match status" value="1"/>
</dbReference>
<dbReference type="EMBL" id="CAFBNF010000036">
    <property type="protein sequence ID" value="CAB4935625.1"/>
    <property type="molecule type" value="Genomic_DNA"/>
</dbReference>
<accession>A0A6J7IXK7</accession>
<dbReference type="GO" id="GO:0016779">
    <property type="term" value="F:nucleotidyltransferase activity"/>
    <property type="evidence" value="ECO:0007669"/>
    <property type="project" value="UniProtKB-KW"/>
</dbReference>
<dbReference type="PANTHER" id="PTHR21342:SF0">
    <property type="entry name" value="BIFUNCTIONAL NMN ADENYLYLTRANSFERASE_NUDIX HYDROLASE"/>
    <property type="match status" value="1"/>
</dbReference>
<keyword evidence="2" id="KW-0548">Nucleotidyltransferase</keyword>
<evidence type="ECO:0000313" key="4">
    <source>
        <dbReference type="EMBL" id="CAB4935625.1"/>
    </source>
</evidence>